<feature type="compositionally biased region" description="Basic residues" evidence="1">
    <location>
        <begin position="17"/>
        <end position="29"/>
    </location>
</feature>
<evidence type="ECO:0000313" key="2">
    <source>
        <dbReference type="EMBL" id="SDG01047.1"/>
    </source>
</evidence>
<organism evidence="2 3">
    <name type="scientific">Terriglobus roseus</name>
    <dbReference type="NCBI Taxonomy" id="392734"/>
    <lineage>
        <taxon>Bacteria</taxon>
        <taxon>Pseudomonadati</taxon>
        <taxon>Acidobacteriota</taxon>
        <taxon>Terriglobia</taxon>
        <taxon>Terriglobales</taxon>
        <taxon>Acidobacteriaceae</taxon>
        <taxon>Terriglobus</taxon>
    </lineage>
</organism>
<dbReference type="RefSeq" id="WP_083346676.1">
    <property type="nucleotide sequence ID" value="NZ_LT629690.1"/>
</dbReference>
<name>A0A1G7QR94_9BACT</name>
<dbReference type="Proteomes" id="UP000182427">
    <property type="component" value="Chromosome I"/>
</dbReference>
<feature type="region of interest" description="Disordered" evidence="1">
    <location>
        <begin position="1"/>
        <end position="30"/>
    </location>
</feature>
<feature type="compositionally biased region" description="Basic and acidic residues" evidence="1">
    <location>
        <begin position="296"/>
        <end position="306"/>
    </location>
</feature>
<proteinExistence type="predicted"/>
<dbReference type="EMBL" id="LT629690">
    <property type="protein sequence ID" value="SDG01047.1"/>
    <property type="molecule type" value="Genomic_DNA"/>
</dbReference>
<gene>
    <name evidence="2" type="ORF">SAMN05444167_3968</name>
</gene>
<evidence type="ECO:0000256" key="1">
    <source>
        <dbReference type="SAM" id="MobiDB-lite"/>
    </source>
</evidence>
<feature type="compositionally biased region" description="Basic residues" evidence="1">
    <location>
        <begin position="1"/>
        <end position="10"/>
    </location>
</feature>
<dbReference type="AlphaFoldDB" id="A0A1G7QR94"/>
<accession>A0A1G7QR94</accession>
<sequence>MPSKKPAKRAAKPDAVKKKKSSRSRKPKITRVTTSEDRFYRIADSIPDTYLGDKIYLRDEAVCDAVFAEFSFDELMERDAYELNSVRLACGTPHFFPEVLPFLSEAIRRRDAKREALLCQLFAATALADDSDTLAKRFREHLRLKAVKYNGELTLGAIAEWALTELRDRALAEQAMREDERASLVEFNEIYRKGNRAAFAGVWSVLRNCPYLNPTEEDARECVNITLFKIWRNASEWSLTDATASIATRVRKFAACQAMGWRNAEITRRKREQALRVELSDYRGAKSAKKPSLGVYDEKRYDPKAA</sequence>
<reference evidence="2 3" key="1">
    <citation type="submission" date="2016-10" db="EMBL/GenBank/DDBJ databases">
        <authorList>
            <person name="de Groot N.N."/>
        </authorList>
    </citation>
    <scope>NUCLEOTIDE SEQUENCE [LARGE SCALE GENOMIC DNA]</scope>
    <source>
        <strain evidence="2 3">GAS232</strain>
    </source>
</reference>
<evidence type="ECO:0000313" key="3">
    <source>
        <dbReference type="Proteomes" id="UP000182427"/>
    </source>
</evidence>
<feature type="region of interest" description="Disordered" evidence="1">
    <location>
        <begin position="283"/>
        <end position="306"/>
    </location>
</feature>
<protein>
    <submittedName>
        <fullName evidence="2">Uncharacterized protein</fullName>
    </submittedName>
</protein>
<keyword evidence="3" id="KW-1185">Reference proteome</keyword>